<evidence type="ECO:0000313" key="9">
    <source>
        <dbReference type="Proteomes" id="UP000283569"/>
    </source>
</evidence>
<dbReference type="GO" id="GO:0015853">
    <property type="term" value="P:adenine transport"/>
    <property type="evidence" value="ECO:0007669"/>
    <property type="project" value="TreeGrafter"/>
</dbReference>
<feature type="transmembrane region" description="Helical" evidence="7">
    <location>
        <begin position="414"/>
        <end position="446"/>
    </location>
</feature>
<feature type="transmembrane region" description="Helical" evidence="7">
    <location>
        <begin position="355"/>
        <end position="376"/>
    </location>
</feature>
<organism evidence="8 9">
    <name type="scientific">Gibberella intermedia</name>
    <name type="common">Bulb rot disease fungus</name>
    <name type="synonym">Fusarium proliferatum</name>
    <dbReference type="NCBI Taxonomy" id="948311"/>
    <lineage>
        <taxon>Eukaryota</taxon>
        <taxon>Fungi</taxon>
        <taxon>Dikarya</taxon>
        <taxon>Ascomycota</taxon>
        <taxon>Pezizomycotina</taxon>
        <taxon>Sordariomycetes</taxon>
        <taxon>Hypocreomycetidae</taxon>
        <taxon>Hypocreales</taxon>
        <taxon>Nectriaceae</taxon>
        <taxon>Fusarium</taxon>
        <taxon>Fusarium fujikuroi species complex</taxon>
    </lineage>
</organism>
<dbReference type="InterPro" id="IPR006043">
    <property type="entry name" value="NCS2"/>
</dbReference>
<reference evidence="8 9" key="1">
    <citation type="journal article" date="2018" name="Sci. Rep.">
        <title>Characterisation of pathogen-specific regions and novel effector candidates in Fusarium oxysporum f. sp. cepae.</title>
        <authorList>
            <person name="Armitage A.D."/>
            <person name="Taylor A."/>
            <person name="Sobczyk M.K."/>
            <person name="Baxter L."/>
            <person name="Greenfield B.P."/>
            <person name="Bates H.J."/>
            <person name="Wilson F."/>
            <person name="Jackson A.C."/>
            <person name="Ott S."/>
            <person name="Harrison R.J."/>
            <person name="Clarkson J.P."/>
        </authorList>
    </citation>
    <scope>NUCLEOTIDE SEQUENCE [LARGE SCALE GENOMIC DNA]</scope>
    <source>
        <strain evidence="8 9">Fp_A8</strain>
    </source>
</reference>
<keyword evidence="5 7" id="KW-1133">Transmembrane helix</keyword>
<evidence type="ECO:0000313" key="8">
    <source>
        <dbReference type="EMBL" id="RKL27261.1"/>
    </source>
</evidence>
<name>A0A420SDB7_GIBIN</name>
<evidence type="ECO:0000256" key="4">
    <source>
        <dbReference type="ARBA" id="ARBA00022692"/>
    </source>
</evidence>
<dbReference type="PANTHER" id="PTHR43337">
    <property type="entry name" value="XANTHINE/URACIL PERMEASE C887.17-RELATED"/>
    <property type="match status" value="1"/>
</dbReference>
<dbReference type="EMBL" id="MRDB01000078">
    <property type="protein sequence ID" value="RKL27261.1"/>
    <property type="molecule type" value="Genomic_DNA"/>
</dbReference>
<proteinExistence type="inferred from homology"/>
<feature type="transmembrane region" description="Helical" evidence="7">
    <location>
        <begin position="96"/>
        <end position="119"/>
    </location>
</feature>
<gene>
    <name evidence="8" type="ORF">BFJ72_g13288</name>
</gene>
<comment type="caution">
    <text evidence="8">The sequence shown here is derived from an EMBL/GenBank/DDBJ whole genome shotgun (WGS) entry which is preliminary data.</text>
</comment>
<comment type="subcellular location">
    <subcellularLocation>
        <location evidence="1">Endomembrane system</location>
        <topology evidence="1">Multi-pass membrane protein</topology>
    </subcellularLocation>
</comment>
<dbReference type="GO" id="GO:0015854">
    <property type="term" value="P:guanine transport"/>
    <property type="evidence" value="ECO:0007669"/>
    <property type="project" value="TreeGrafter"/>
</dbReference>
<sequence>MGWISRINDGVANSRVGHWFQLEGSGHPRERPGSRFTTEIRAGIISFFAMAYILAVNSSIVADSGGTCVCDSTPDDPICAANSEYLLCKNEVKRDLVTATAAISALATFFLGALANMPVGISCGMGLNAYLAYDLATGAGIGLFLTLIGLTYSEGIGLITGAVSTPVELAGCSPADKLEDGTCPGSHKMQNPTLWLAIFCGGILTVVLTMFRVKGAILIGIILVSICSWPRGTSITAFPYTPVGDDSFNFFKKVVDFHPITRILAVQKWDISAYSGQFGRALITFLYVDILDCTGTLYSMARFSNLIDEKTQDFEGSATAYLVDSISITIGAVFGTSPVTAFIESGAGIGEGGRTGITAMMTGFCFFVSLFFAPIFASIPSWATGCVLILIGSMMMQAVVNINWRYMGDAIPAFLTIAIMPFTFSIADGLIAGICSYIVIQVLVWAVETASMGKLTATNKKDKDPWTWRIPGGILPGWLTRLFQGKKDFWRPYADETIDGNVGVNSHEMSPIRHNTDWVKPGEPLPHVVTEIYSGNNKA</sequence>
<feature type="transmembrane region" description="Helical" evidence="7">
    <location>
        <begin position="131"/>
        <end position="152"/>
    </location>
</feature>
<evidence type="ECO:0000256" key="2">
    <source>
        <dbReference type="ARBA" id="ARBA00005697"/>
    </source>
</evidence>
<evidence type="ECO:0000256" key="7">
    <source>
        <dbReference type="SAM" id="Phobius"/>
    </source>
</evidence>
<dbReference type="AlphaFoldDB" id="A0A420SDB7"/>
<accession>A0A420SDB7</accession>
<keyword evidence="6 7" id="KW-0472">Membrane</keyword>
<dbReference type="PANTHER" id="PTHR43337:SF1">
    <property type="entry name" value="XANTHINE_URACIL PERMEASE C887.17-RELATED"/>
    <property type="match status" value="1"/>
</dbReference>
<dbReference type="GO" id="GO:0005886">
    <property type="term" value="C:plasma membrane"/>
    <property type="evidence" value="ECO:0007669"/>
    <property type="project" value="TreeGrafter"/>
</dbReference>
<dbReference type="Proteomes" id="UP000283569">
    <property type="component" value="Unassembled WGS sequence"/>
</dbReference>
<feature type="transmembrane region" description="Helical" evidence="7">
    <location>
        <begin position="281"/>
        <end position="301"/>
    </location>
</feature>
<dbReference type="GO" id="GO:0005345">
    <property type="term" value="F:purine nucleobase transmembrane transporter activity"/>
    <property type="evidence" value="ECO:0007669"/>
    <property type="project" value="TreeGrafter"/>
</dbReference>
<feature type="transmembrane region" description="Helical" evidence="7">
    <location>
        <begin position="382"/>
        <end position="402"/>
    </location>
</feature>
<dbReference type="Pfam" id="PF00860">
    <property type="entry name" value="Xan_ur_permease"/>
    <property type="match status" value="1"/>
</dbReference>
<dbReference type="GO" id="GO:0012505">
    <property type="term" value="C:endomembrane system"/>
    <property type="evidence" value="ECO:0007669"/>
    <property type="project" value="UniProtKB-SubCell"/>
</dbReference>
<evidence type="ECO:0000256" key="6">
    <source>
        <dbReference type="ARBA" id="ARBA00023136"/>
    </source>
</evidence>
<evidence type="ECO:0000256" key="3">
    <source>
        <dbReference type="ARBA" id="ARBA00022448"/>
    </source>
</evidence>
<keyword evidence="4 7" id="KW-0812">Transmembrane</keyword>
<evidence type="ECO:0000256" key="5">
    <source>
        <dbReference type="ARBA" id="ARBA00022989"/>
    </source>
</evidence>
<feature type="transmembrane region" description="Helical" evidence="7">
    <location>
        <begin position="38"/>
        <end position="55"/>
    </location>
</feature>
<dbReference type="InterPro" id="IPR045018">
    <property type="entry name" value="Azg-like"/>
</dbReference>
<comment type="similarity">
    <text evidence="2">Belongs to the nucleobase:cation symporter-2 (NCS2) (TC 2.A.40) family. Azg-like subfamily.</text>
</comment>
<evidence type="ECO:0000256" key="1">
    <source>
        <dbReference type="ARBA" id="ARBA00004127"/>
    </source>
</evidence>
<protein>
    <submittedName>
        <fullName evidence="8">Putative xanthine/uracil permease</fullName>
    </submittedName>
</protein>
<feature type="transmembrane region" description="Helical" evidence="7">
    <location>
        <begin position="194"/>
        <end position="213"/>
    </location>
</feature>
<feature type="transmembrane region" description="Helical" evidence="7">
    <location>
        <begin position="321"/>
        <end position="343"/>
    </location>
</feature>
<keyword evidence="3" id="KW-0813">Transport</keyword>